<proteinExistence type="predicted"/>
<name>A0ABT3V163_9ACTN</name>
<reference evidence="1" key="1">
    <citation type="journal article" date="2022" name="bioRxiv">
        <title>Discovery and biosynthetic assessment of Streptomyces ortus sp nov. isolated from a deep-sea sponge.</title>
        <authorList>
            <person name="Williams S.E."/>
        </authorList>
    </citation>
    <scope>NUCLEOTIDE SEQUENCE</scope>
    <source>
        <strain evidence="1">A15ISP2-DRY2</strain>
    </source>
</reference>
<gene>
    <name evidence="1" type="ORF">K3769_04405</name>
</gene>
<dbReference type="RefSeq" id="WP_267025136.1">
    <property type="nucleotide sequence ID" value="NZ_JAIFZO010000002.1"/>
</dbReference>
<evidence type="ECO:0000313" key="2">
    <source>
        <dbReference type="Proteomes" id="UP001165590"/>
    </source>
</evidence>
<dbReference type="EMBL" id="JAIFZO010000002">
    <property type="protein sequence ID" value="MCX4232033.1"/>
    <property type="molecule type" value="Genomic_DNA"/>
</dbReference>
<sequence length="133" mass="15588">MTTAAIRARLAARGITDTPPYGCTWCGDEQHHHGSQWAPIIQLHQWEQPSLDVIWERMMRRRADRVTRPATTEERRLAVHADAYTSWPDGDPTCATCHRVDCARYWRIQRHLDSREAQRRAELPPSVYDEEPW</sequence>
<keyword evidence="2" id="KW-1185">Reference proteome</keyword>
<organism evidence="1 2">
    <name type="scientific">Streptomyces ortus</name>
    <dbReference type="NCBI Taxonomy" id="2867268"/>
    <lineage>
        <taxon>Bacteria</taxon>
        <taxon>Bacillati</taxon>
        <taxon>Actinomycetota</taxon>
        <taxon>Actinomycetes</taxon>
        <taxon>Kitasatosporales</taxon>
        <taxon>Streptomycetaceae</taxon>
        <taxon>Streptomyces</taxon>
    </lineage>
</organism>
<accession>A0ABT3V163</accession>
<dbReference type="Proteomes" id="UP001165590">
    <property type="component" value="Unassembled WGS sequence"/>
</dbReference>
<evidence type="ECO:0008006" key="3">
    <source>
        <dbReference type="Google" id="ProtNLM"/>
    </source>
</evidence>
<evidence type="ECO:0000313" key="1">
    <source>
        <dbReference type="EMBL" id="MCX4232033.1"/>
    </source>
</evidence>
<protein>
    <recommendedName>
        <fullName evidence="3">HNH endonuclease</fullName>
    </recommendedName>
</protein>
<comment type="caution">
    <text evidence="1">The sequence shown here is derived from an EMBL/GenBank/DDBJ whole genome shotgun (WGS) entry which is preliminary data.</text>
</comment>